<dbReference type="OMA" id="NIDPYTT"/>
<dbReference type="GO" id="GO:0051301">
    <property type="term" value="P:cell division"/>
    <property type="evidence" value="ECO:0007669"/>
    <property type="project" value="UniProtKB-KW"/>
</dbReference>
<keyword evidence="2" id="KW-0132">Cell division</keyword>
<feature type="domain" description="Cyclin C-terminal" evidence="7">
    <location>
        <begin position="153"/>
        <end position="289"/>
    </location>
</feature>
<evidence type="ECO:0000256" key="1">
    <source>
        <dbReference type="ARBA" id="ARBA00009065"/>
    </source>
</evidence>
<dbReference type="STRING" id="79200.A0A165Z6I3"/>
<dbReference type="AlphaFoldDB" id="A0A165Z6I3"/>
<keyword evidence="4" id="KW-0131">Cell cycle</keyword>
<evidence type="ECO:0000259" key="6">
    <source>
        <dbReference type="SMART" id="SM00385"/>
    </source>
</evidence>
<dbReference type="CDD" id="cd20544">
    <property type="entry name" value="CYCLIN_AtCycD-like_rpt2"/>
    <property type="match status" value="1"/>
</dbReference>
<dbReference type="Gene3D" id="1.10.472.10">
    <property type="entry name" value="Cyclin-like"/>
    <property type="match status" value="2"/>
</dbReference>
<dbReference type="EMBL" id="CP093346">
    <property type="protein sequence ID" value="WOG98788.1"/>
    <property type="molecule type" value="Genomic_DNA"/>
</dbReference>
<keyword evidence="10" id="KW-1185">Reference proteome</keyword>
<dbReference type="Gramene" id="KZM99668">
    <property type="protein sequence ID" value="KZM99668"/>
    <property type="gene ID" value="DCAR_012970"/>
</dbReference>
<evidence type="ECO:0000313" key="10">
    <source>
        <dbReference type="Proteomes" id="UP000077755"/>
    </source>
</evidence>
<comment type="similarity">
    <text evidence="1">Belongs to the cyclin family. Cyclin D subfamily.</text>
</comment>
<evidence type="ECO:0000256" key="4">
    <source>
        <dbReference type="ARBA" id="ARBA00023306"/>
    </source>
</evidence>
<evidence type="ECO:0000256" key="2">
    <source>
        <dbReference type="ARBA" id="ARBA00022618"/>
    </source>
</evidence>
<accession>A0A165Z6I3</accession>
<dbReference type="InterPro" id="IPR004367">
    <property type="entry name" value="Cyclin_C-dom"/>
</dbReference>
<dbReference type="EMBL" id="LNRQ01000004">
    <property type="protein sequence ID" value="KZM99668.1"/>
    <property type="molecule type" value="Genomic_DNA"/>
</dbReference>
<dbReference type="InterPro" id="IPR039361">
    <property type="entry name" value="Cyclin"/>
</dbReference>
<dbReference type="Pfam" id="PF00134">
    <property type="entry name" value="Cyclin_N"/>
    <property type="match status" value="1"/>
</dbReference>
<dbReference type="PANTHER" id="PTHR10177">
    <property type="entry name" value="CYCLINS"/>
    <property type="match status" value="1"/>
</dbReference>
<evidence type="ECO:0000259" key="7">
    <source>
        <dbReference type="SMART" id="SM01332"/>
    </source>
</evidence>
<dbReference type="FunFam" id="1.10.472.10:FF:000040">
    <property type="entry name" value="D6-type cyclin"/>
    <property type="match status" value="1"/>
</dbReference>
<gene>
    <name evidence="8" type="ORF">DCAR_012970</name>
    <name evidence="9" type="ORF">DCAR_0418133</name>
</gene>
<dbReference type="Pfam" id="PF02984">
    <property type="entry name" value="Cyclin_C"/>
    <property type="match status" value="1"/>
</dbReference>
<dbReference type="InterPro" id="IPR006671">
    <property type="entry name" value="Cyclin_N"/>
</dbReference>
<dbReference type="KEGG" id="dcr:108216894"/>
<evidence type="ECO:0000256" key="5">
    <source>
        <dbReference type="RuleBase" id="RU000383"/>
    </source>
</evidence>
<protein>
    <recommendedName>
        <fullName evidence="11">Cyclin-like domain-containing protein</fullName>
    </recommendedName>
</protein>
<evidence type="ECO:0000256" key="3">
    <source>
        <dbReference type="ARBA" id="ARBA00023127"/>
    </source>
</evidence>
<keyword evidence="3 5" id="KW-0195">Cyclin</keyword>
<dbReference type="InterPro" id="IPR036915">
    <property type="entry name" value="Cyclin-like_sf"/>
</dbReference>
<reference evidence="9" key="2">
    <citation type="submission" date="2022-03" db="EMBL/GenBank/DDBJ databases">
        <title>Draft title - Genomic analysis of global carrot germplasm unveils the trajectory of domestication and the origin of high carotenoid orange carrot.</title>
        <authorList>
            <person name="Iorizzo M."/>
            <person name="Ellison S."/>
            <person name="Senalik D."/>
            <person name="Macko-Podgorni A."/>
            <person name="Grzebelus D."/>
            <person name="Bostan H."/>
            <person name="Rolling W."/>
            <person name="Curaba J."/>
            <person name="Simon P."/>
        </authorList>
    </citation>
    <scope>NUCLEOTIDE SEQUENCE</scope>
    <source>
        <tissue evidence="9">Leaf</tissue>
    </source>
</reference>
<dbReference type="SUPFAM" id="SSF47954">
    <property type="entry name" value="Cyclin-like"/>
    <property type="match status" value="2"/>
</dbReference>
<dbReference type="Proteomes" id="UP000077755">
    <property type="component" value="Chromosome 4"/>
</dbReference>
<dbReference type="OrthoDB" id="306099at2759"/>
<dbReference type="SMART" id="SM00385">
    <property type="entry name" value="CYCLIN"/>
    <property type="match status" value="1"/>
</dbReference>
<feature type="domain" description="Cyclin-like" evidence="6">
    <location>
        <begin position="58"/>
        <end position="144"/>
    </location>
</feature>
<name>A0A165Z6I3_DAUCS</name>
<reference evidence="8" key="1">
    <citation type="journal article" date="2016" name="Nat. Genet.">
        <title>A high-quality carrot genome assembly provides new insights into carotenoid accumulation and asterid genome evolution.</title>
        <authorList>
            <person name="Iorizzo M."/>
            <person name="Ellison S."/>
            <person name="Senalik D."/>
            <person name="Zeng P."/>
            <person name="Satapoomin P."/>
            <person name="Huang J."/>
            <person name="Bowman M."/>
            <person name="Iovene M."/>
            <person name="Sanseverino W."/>
            <person name="Cavagnaro P."/>
            <person name="Yildiz M."/>
            <person name="Macko-Podgorni A."/>
            <person name="Moranska E."/>
            <person name="Grzebelus E."/>
            <person name="Grzebelus D."/>
            <person name="Ashrafi H."/>
            <person name="Zheng Z."/>
            <person name="Cheng S."/>
            <person name="Spooner D."/>
            <person name="Van Deynze A."/>
            <person name="Simon P."/>
        </authorList>
    </citation>
    <scope>NUCLEOTIDE SEQUENCE [LARGE SCALE GENOMIC DNA]</scope>
    <source>
        <tissue evidence="8">Leaf</tissue>
    </source>
</reference>
<proteinExistence type="inferred from homology"/>
<dbReference type="InterPro" id="IPR013763">
    <property type="entry name" value="Cyclin-like_dom"/>
</dbReference>
<evidence type="ECO:0000313" key="9">
    <source>
        <dbReference type="EMBL" id="WOG98788.1"/>
    </source>
</evidence>
<evidence type="ECO:0000313" key="8">
    <source>
        <dbReference type="EMBL" id="KZM99668.1"/>
    </source>
</evidence>
<sequence length="325" mass="36661">MDSQLNLDFSLLMPSANSTNNSQSLKFDTSLFDMESQLQIRQSNNTCISNNSRRETISLILQLSHKFDPVLSYLAIDYLHRFVSTGRIVNQDAKPWMLRLLAVSCVSLALKMSKTEFSLDCIQNEGGLMFDKQSVRRMELLILGGLNWQMRTITPFSFLSFFLSFFQLKDPPLTEALQARATQIIFDSQHEMKILEFRPSIVAASALLSASHELFPLQFSSFRDSISTCSYVNKANLSKCNEVMEEIAAESYESMLDIGASSNTNTAVNVLDRDWSSSSSDCSTGLISDTTINTEARGDFKRQKITLSSFRSDETFQLSHIHHCL</sequence>
<dbReference type="SMART" id="SM01332">
    <property type="entry name" value="Cyclin_C"/>
    <property type="match status" value="1"/>
</dbReference>
<evidence type="ECO:0008006" key="11">
    <source>
        <dbReference type="Google" id="ProtNLM"/>
    </source>
</evidence>
<organism evidence="8">
    <name type="scientific">Daucus carota subsp. sativus</name>
    <name type="common">Carrot</name>
    <dbReference type="NCBI Taxonomy" id="79200"/>
    <lineage>
        <taxon>Eukaryota</taxon>
        <taxon>Viridiplantae</taxon>
        <taxon>Streptophyta</taxon>
        <taxon>Embryophyta</taxon>
        <taxon>Tracheophyta</taxon>
        <taxon>Spermatophyta</taxon>
        <taxon>Magnoliopsida</taxon>
        <taxon>eudicotyledons</taxon>
        <taxon>Gunneridae</taxon>
        <taxon>Pentapetalae</taxon>
        <taxon>asterids</taxon>
        <taxon>campanulids</taxon>
        <taxon>Apiales</taxon>
        <taxon>Apiaceae</taxon>
        <taxon>Apioideae</taxon>
        <taxon>Scandiceae</taxon>
        <taxon>Daucinae</taxon>
        <taxon>Daucus</taxon>
        <taxon>Daucus sect. Daucus</taxon>
    </lineage>
</organism>